<evidence type="ECO:0000256" key="1">
    <source>
        <dbReference type="SAM" id="MobiDB-lite"/>
    </source>
</evidence>
<dbReference type="Gene3D" id="2.160.10.10">
    <property type="entry name" value="Hexapeptide repeat proteins"/>
    <property type="match status" value="1"/>
</dbReference>
<feature type="region of interest" description="Disordered" evidence="1">
    <location>
        <begin position="93"/>
        <end position="113"/>
    </location>
</feature>
<comment type="caution">
    <text evidence="2">The sequence shown here is derived from an EMBL/GenBank/DDBJ whole genome shotgun (WGS) entry which is preliminary data.</text>
</comment>
<dbReference type="InterPro" id="IPR011004">
    <property type="entry name" value="Trimer_LpxA-like_sf"/>
</dbReference>
<reference evidence="2" key="1">
    <citation type="submission" date="2019-12" db="EMBL/GenBank/DDBJ databases">
        <title>Genome sequencing and annotation of Brassica cretica.</title>
        <authorList>
            <person name="Studholme D.J."/>
            <person name="Sarris P.F."/>
        </authorList>
    </citation>
    <scope>NUCLEOTIDE SEQUENCE</scope>
    <source>
        <strain evidence="2">PFS-102/07</strain>
        <tissue evidence="2">Leaf</tissue>
    </source>
</reference>
<dbReference type="EMBL" id="QGKY02000190">
    <property type="protein sequence ID" value="KAF2591832.1"/>
    <property type="molecule type" value="Genomic_DNA"/>
</dbReference>
<sequence length="113" mass="12123">MGTLGRVIYTVGNWIRGSGQALDRVGSILQGSHRLEEHRDVNNISVGSGTNIQDNSLVHVAKTNLSGKVLPTTIGDNVTVGKRVGPVLPCPIHRPQFNNNPNSPQGLPVRNIQ</sequence>
<proteinExistence type="predicted"/>
<protein>
    <submittedName>
        <fullName evidence="2">Uncharacterized protein</fullName>
    </submittedName>
</protein>
<feature type="compositionally biased region" description="Polar residues" evidence="1">
    <location>
        <begin position="96"/>
        <end position="105"/>
    </location>
</feature>
<accession>A0A8S9KCR4</accession>
<dbReference type="SUPFAM" id="SSF51161">
    <property type="entry name" value="Trimeric LpxA-like enzymes"/>
    <property type="match status" value="1"/>
</dbReference>
<dbReference type="AlphaFoldDB" id="A0A8S9KCR4"/>
<organism evidence="2">
    <name type="scientific">Brassica cretica</name>
    <name type="common">Mustard</name>
    <dbReference type="NCBI Taxonomy" id="69181"/>
    <lineage>
        <taxon>Eukaryota</taxon>
        <taxon>Viridiplantae</taxon>
        <taxon>Streptophyta</taxon>
        <taxon>Embryophyta</taxon>
        <taxon>Tracheophyta</taxon>
        <taxon>Spermatophyta</taxon>
        <taxon>Magnoliopsida</taxon>
        <taxon>eudicotyledons</taxon>
        <taxon>Gunneridae</taxon>
        <taxon>Pentapetalae</taxon>
        <taxon>rosids</taxon>
        <taxon>malvids</taxon>
        <taxon>Brassicales</taxon>
        <taxon>Brassicaceae</taxon>
        <taxon>Brassiceae</taxon>
        <taxon>Brassica</taxon>
    </lineage>
</organism>
<evidence type="ECO:0000313" key="2">
    <source>
        <dbReference type="EMBL" id="KAF2591832.1"/>
    </source>
</evidence>
<gene>
    <name evidence="2" type="ORF">F2Q70_00038325</name>
</gene>
<name>A0A8S9KCR4_BRACR</name>